<evidence type="ECO:0000313" key="2">
    <source>
        <dbReference type="Proteomes" id="UP000575898"/>
    </source>
</evidence>
<protein>
    <submittedName>
        <fullName evidence="1">Uncharacterized protein</fullName>
    </submittedName>
</protein>
<name>A0A840MW31_9PROT</name>
<dbReference type="Proteomes" id="UP000575898">
    <property type="component" value="Unassembled WGS sequence"/>
</dbReference>
<gene>
    <name evidence="1" type="ORF">HNQ59_003847</name>
</gene>
<comment type="caution">
    <text evidence="1">The sequence shown here is derived from an EMBL/GenBank/DDBJ whole genome shotgun (WGS) entry which is preliminary data.</text>
</comment>
<reference evidence="1 2" key="1">
    <citation type="submission" date="2020-08" db="EMBL/GenBank/DDBJ databases">
        <title>Genomic Encyclopedia of Type Strains, Phase IV (KMG-IV): sequencing the most valuable type-strain genomes for metagenomic binning, comparative biology and taxonomic classification.</title>
        <authorList>
            <person name="Goeker M."/>
        </authorList>
    </citation>
    <scope>NUCLEOTIDE SEQUENCE [LARGE SCALE GENOMIC DNA]</scope>
    <source>
        <strain evidence="1 2">DSM 27165</strain>
    </source>
</reference>
<dbReference type="AlphaFoldDB" id="A0A840MW31"/>
<organism evidence="1 2">
    <name type="scientific">Chitinivorax tropicus</name>
    <dbReference type="NCBI Taxonomy" id="714531"/>
    <lineage>
        <taxon>Bacteria</taxon>
        <taxon>Pseudomonadati</taxon>
        <taxon>Pseudomonadota</taxon>
        <taxon>Betaproteobacteria</taxon>
        <taxon>Chitinivorax</taxon>
    </lineage>
</organism>
<proteinExistence type="predicted"/>
<keyword evidence="2" id="KW-1185">Reference proteome</keyword>
<dbReference type="EMBL" id="JACHHY010000040">
    <property type="protein sequence ID" value="MBB5020526.1"/>
    <property type="molecule type" value="Genomic_DNA"/>
</dbReference>
<evidence type="ECO:0000313" key="1">
    <source>
        <dbReference type="EMBL" id="MBB5020526.1"/>
    </source>
</evidence>
<sequence>MLLNFSHNYDLIVAEGDIRLGVRFRKIIRFSVKQRSSLGILTFPR</sequence>
<accession>A0A840MW31</accession>